<organism evidence="1 3">
    <name type="scientific">Medicago truncatula</name>
    <name type="common">Barrel medic</name>
    <name type="synonym">Medicago tribuloides</name>
    <dbReference type="NCBI Taxonomy" id="3880"/>
    <lineage>
        <taxon>Eukaryota</taxon>
        <taxon>Viridiplantae</taxon>
        <taxon>Streptophyta</taxon>
        <taxon>Embryophyta</taxon>
        <taxon>Tracheophyta</taxon>
        <taxon>Spermatophyta</taxon>
        <taxon>Magnoliopsida</taxon>
        <taxon>eudicotyledons</taxon>
        <taxon>Gunneridae</taxon>
        <taxon>Pentapetalae</taxon>
        <taxon>rosids</taxon>
        <taxon>fabids</taxon>
        <taxon>Fabales</taxon>
        <taxon>Fabaceae</taxon>
        <taxon>Papilionoideae</taxon>
        <taxon>50 kb inversion clade</taxon>
        <taxon>NPAAA clade</taxon>
        <taxon>Hologalegina</taxon>
        <taxon>IRL clade</taxon>
        <taxon>Trifolieae</taxon>
        <taxon>Medicago</taxon>
    </lineage>
</organism>
<gene>
    <name evidence="1" type="ordered locus">MTR_5g018240</name>
</gene>
<reference evidence="1 3" key="2">
    <citation type="journal article" date="2014" name="BMC Genomics">
        <title>An improved genome release (version Mt4.0) for the model legume Medicago truncatula.</title>
        <authorList>
            <person name="Tang H."/>
            <person name="Krishnakumar V."/>
            <person name="Bidwell S."/>
            <person name="Rosen B."/>
            <person name="Chan A."/>
            <person name="Zhou S."/>
            <person name="Gentzbittel L."/>
            <person name="Childs K.L."/>
            <person name="Yandell M."/>
            <person name="Gundlach H."/>
            <person name="Mayer K.F."/>
            <person name="Schwartz D.C."/>
            <person name="Town C.D."/>
        </authorList>
    </citation>
    <scope>GENOME REANNOTATION</scope>
    <source>
        <strain evidence="2 3">cv. Jemalong A17</strain>
    </source>
</reference>
<dbReference type="HOGENOM" id="CLU_1743249_0_0_1"/>
<dbReference type="AlphaFoldDB" id="G7K9D7"/>
<dbReference type="EMBL" id="CM001221">
    <property type="protein sequence ID" value="AES94780.1"/>
    <property type="molecule type" value="Genomic_DNA"/>
</dbReference>
<sequence>MVLEEGHHWKIGDDGSSINIWTDHWLSEYKILDWCISKYTFGGSDVSAILKITLLRLNKPDERIWIFDGRGTYAVKNAYIVCAEHLVNIKELKIQGEIFYVEIWEVIVSQTDSKARHLPGLWDDITIALQNTDSGEEAIFIWIHNLQVDM</sequence>
<proteinExistence type="predicted"/>
<dbReference type="PaxDb" id="3880-AES94780"/>
<keyword evidence="3" id="KW-1185">Reference proteome</keyword>
<evidence type="ECO:0000313" key="3">
    <source>
        <dbReference type="Proteomes" id="UP000002051"/>
    </source>
</evidence>
<dbReference type="Proteomes" id="UP000002051">
    <property type="component" value="Chromosome 5"/>
</dbReference>
<evidence type="ECO:0000313" key="1">
    <source>
        <dbReference type="EMBL" id="AES94780.1"/>
    </source>
</evidence>
<accession>G7K9D7</accession>
<name>G7K9D7_MEDTR</name>
<evidence type="ECO:0000313" key="2">
    <source>
        <dbReference type="EnsemblPlants" id="AES94780"/>
    </source>
</evidence>
<dbReference type="EnsemblPlants" id="AES94780">
    <property type="protein sequence ID" value="AES94780"/>
    <property type="gene ID" value="MTR_5g018240"/>
</dbReference>
<reference evidence="2" key="3">
    <citation type="submission" date="2015-04" db="UniProtKB">
        <authorList>
            <consortium name="EnsemblPlants"/>
        </authorList>
    </citation>
    <scope>IDENTIFICATION</scope>
    <source>
        <strain evidence="2">cv. Jemalong A17</strain>
    </source>
</reference>
<reference evidence="1 3" key="1">
    <citation type="journal article" date="2011" name="Nature">
        <title>The Medicago genome provides insight into the evolution of rhizobial symbioses.</title>
        <authorList>
            <person name="Young N.D."/>
            <person name="Debelle F."/>
            <person name="Oldroyd G.E."/>
            <person name="Geurts R."/>
            <person name="Cannon S.B."/>
            <person name="Udvardi M.K."/>
            <person name="Benedito V.A."/>
            <person name="Mayer K.F."/>
            <person name="Gouzy J."/>
            <person name="Schoof H."/>
            <person name="Van de Peer Y."/>
            <person name="Proost S."/>
            <person name="Cook D.R."/>
            <person name="Meyers B.C."/>
            <person name="Spannagl M."/>
            <person name="Cheung F."/>
            <person name="De Mita S."/>
            <person name="Krishnakumar V."/>
            <person name="Gundlach H."/>
            <person name="Zhou S."/>
            <person name="Mudge J."/>
            <person name="Bharti A.K."/>
            <person name="Murray J.D."/>
            <person name="Naoumkina M.A."/>
            <person name="Rosen B."/>
            <person name="Silverstein K.A."/>
            <person name="Tang H."/>
            <person name="Rombauts S."/>
            <person name="Zhao P.X."/>
            <person name="Zhou P."/>
            <person name="Barbe V."/>
            <person name="Bardou P."/>
            <person name="Bechner M."/>
            <person name="Bellec A."/>
            <person name="Berger A."/>
            <person name="Berges H."/>
            <person name="Bidwell S."/>
            <person name="Bisseling T."/>
            <person name="Choisne N."/>
            <person name="Couloux A."/>
            <person name="Denny R."/>
            <person name="Deshpande S."/>
            <person name="Dai X."/>
            <person name="Doyle J.J."/>
            <person name="Dudez A.M."/>
            <person name="Farmer A.D."/>
            <person name="Fouteau S."/>
            <person name="Franken C."/>
            <person name="Gibelin C."/>
            <person name="Gish J."/>
            <person name="Goldstein S."/>
            <person name="Gonzalez A.J."/>
            <person name="Green P.J."/>
            <person name="Hallab A."/>
            <person name="Hartog M."/>
            <person name="Hua A."/>
            <person name="Humphray S.J."/>
            <person name="Jeong D.H."/>
            <person name="Jing Y."/>
            <person name="Jocker A."/>
            <person name="Kenton S.M."/>
            <person name="Kim D.J."/>
            <person name="Klee K."/>
            <person name="Lai H."/>
            <person name="Lang C."/>
            <person name="Lin S."/>
            <person name="Macmil S.L."/>
            <person name="Magdelenat G."/>
            <person name="Matthews L."/>
            <person name="McCorrison J."/>
            <person name="Monaghan E.L."/>
            <person name="Mun J.H."/>
            <person name="Najar F.Z."/>
            <person name="Nicholson C."/>
            <person name="Noirot C."/>
            <person name="O'Bleness M."/>
            <person name="Paule C.R."/>
            <person name="Poulain J."/>
            <person name="Prion F."/>
            <person name="Qin B."/>
            <person name="Qu C."/>
            <person name="Retzel E.F."/>
            <person name="Riddle C."/>
            <person name="Sallet E."/>
            <person name="Samain S."/>
            <person name="Samson N."/>
            <person name="Sanders I."/>
            <person name="Saurat O."/>
            <person name="Scarpelli C."/>
            <person name="Schiex T."/>
            <person name="Segurens B."/>
            <person name="Severin A.J."/>
            <person name="Sherrier D.J."/>
            <person name="Shi R."/>
            <person name="Sims S."/>
            <person name="Singer S.R."/>
            <person name="Sinharoy S."/>
            <person name="Sterck L."/>
            <person name="Viollet A."/>
            <person name="Wang B.B."/>
            <person name="Wang K."/>
            <person name="Wang M."/>
            <person name="Wang X."/>
            <person name="Warfsmann J."/>
            <person name="Weissenbach J."/>
            <person name="White D.D."/>
            <person name="White J.D."/>
            <person name="Wiley G.B."/>
            <person name="Wincker P."/>
            <person name="Xing Y."/>
            <person name="Yang L."/>
            <person name="Yao Z."/>
            <person name="Ying F."/>
            <person name="Zhai J."/>
            <person name="Zhou L."/>
            <person name="Zuber A."/>
            <person name="Denarie J."/>
            <person name="Dixon R.A."/>
            <person name="May G.D."/>
            <person name="Schwartz D.C."/>
            <person name="Rogers J."/>
            <person name="Quetier F."/>
            <person name="Town C.D."/>
            <person name="Roe B.A."/>
        </authorList>
    </citation>
    <scope>NUCLEOTIDE SEQUENCE [LARGE SCALE GENOMIC DNA]</scope>
    <source>
        <strain evidence="1">A17</strain>
        <strain evidence="2 3">cv. Jemalong A17</strain>
    </source>
</reference>
<protein>
    <submittedName>
        <fullName evidence="1 2">Uncharacterized protein</fullName>
    </submittedName>
</protein>